<dbReference type="STRING" id="217511.GCA_001463845_02045"/>
<feature type="transmembrane region" description="Helical" evidence="1">
    <location>
        <begin position="64"/>
        <end position="84"/>
    </location>
</feature>
<reference evidence="2 3" key="1">
    <citation type="journal article" date="2010" name="J. Bacteriol.">
        <title>Genome sequence of Fulvimarina pelagi HTCC2506T, a Mn(II)-oxidizing alphaproteobacterium possessing an aerobic anoxygenic photosynthetic gene cluster and Xanthorhodopsin.</title>
        <authorList>
            <person name="Kang I."/>
            <person name="Oh H.M."/>
            <person name="Lim S.I."/>
            <person name="Ferriera S."/>
            <person name="Giovannoni S.J."/>
            <person name="Cho J.C."/>
        </authorList>
    </citation>
    <scope>NUCLEOTIDE SEQUENCE [LARGE SCALE GENOMIC DNA]</scope>
    <source>
        <strain evidence="2 3">HTCC2506</strain>
    </source>
</reference>
<comment type="caution">
    <text evidence="2">The sequence shown here is derived from an EMBL/GenBank/DDBJ whole genome shotgun (WGS) entry which is preliminary data.</text>
</comment>
<dbReference type="PANTHER" id="PTHR41795:SF1">
    <property type="entry name" value="EXOPOLYSACCHARIDE SYNTHESIS PROTEIN"/>
    <property type="match status" value="1"/>
</dbReference>
<evidence type="ECO:0000313" key="2">
    <source>
        <dbReference type="EMBL" id="EAU40975.1"/>
    </source>
</evidence>
<feature type="transmembrane region" description="Helical" evidence="1">
    <location>
        <begin position="175"/>
        <end position="194"/>
    </location>
</feature>
<dbReference type="eggNOG" id="COG3932">
    <property type="taxonomic scope" value="Bacteria"/>
</dbReference>
<proteinExistence type="predicted"/>
<name>Q0G0L4_9HYPH</name>
<dbReference type="InterPro" id="IPR010331">
    <property type="entry name" value="ExoD"/>
</dbReference>
<evidence type="ECO:0000256" key="1">
    <source>
        <dbReference type="SAM" id="Phobius"/>
    </source>
</evidence>
<keyword evidence="1" id="KW-0472">Membrane</keyword>
<feature type="transmembrane region" description="Helical" evidence="1">
    <location>
        <begin position="121"/>
        <end position="143"/>
    </location>
</feature>
<dbReference type="HOGENOM" id="CLU_093444_1_0_5"/>
<dbReference type="Proteomes" id="UP000004310">
    <property type="component" value="Unassembled WGS sequence"/>
</dbReference>
<dbReference type="EMBL" id="AATP01000005">
    <property type="protein sequence ID" value="EAU40975.1"/>
    <property type="molecule type" value="Genomic_DNA"/>
</dbReference>
<dbReference type="PIRSF" id="PIRSF033239">
    <property type="entry name" value="ExoD"/>
    <property type="match status" value="1"/>
</dbReference>
<gene>
    <name evidence="2" type="ORF">FP2506_18844</name>
</gene>
<keyword evidence="1" id="KW-0812">Transmembrane</keyword>
<dbReference type="Pfam" id="PF06055">
    <property type="entry name" value="ExoD"/>
    <property type="match status" value="1"/>
</dbReference>
<keyword evidence="3" id="KW-1185">Reference proteome</keyword>
<organism evidence="2 3">
    <name type="scientific">Fulvimarina pelagi HTCC2506</name>
    <dbReference type="NCBI Taxonomy" id="314231"/>
    <lineage>
        <taxon>Bacteria</taxon>
        <taxon>Pseudomonadati</taxon>
        <taxon>Pseudomonadota</taxon>
        <taxon>Alphaproteobacteria</taxon>
        <taxon>Hyphomicrobiales</taxon>
        <taxon>Aurantimonadaceae</taxon>
        <taxon>Fulvimarina</taxon>
    </lineage>
</organism>
<evidence type="ECO:0008006" key="4">
    <source>
        <dbReference type="Google" id="ProtNLM"/>
    </source>
</evidence>
<evidence type="ECO:0000313" key="3">
    <source>
        <dbReference type="Proteomes" id="UP000004310"/>
    </source>
</evidence>
<dbReference type="PANTHER" id="PTHR41795">
    <property type="entry name" value="EXOPOLYSACCHARIDE SYNTHESIS PROTEIN"/>
    <property type="match status" value="1"/>
</dbReference>
<keyword evidence="1" id="KW-1133">Transmembrane helix</keyword>
<accession>Q0G0L4</accession>
<feature type="transmembrane region" description="Helical" evidence="1">
    <location>
        <begin position="149"/>
        <end position="168"/>
    </location>
</feature>
<sequence length="204" mass="21789">MAEQTIDDVVGILDKLKELAESDREVSVGDVTKSFGRRGYGPLLAVPALVGASPVGGIPVVPTILTVVIIIVAVQMVFGARSFWMPGFLSDRAVSSERLGHGVAKLRPWGERLDRLFKDRLEILTTVVFERIGAACCVALALLVPPLELVPFAAIVPFIAILLFGIALAVRDGVVMLLAFASAAGAVYAAYRFFPSDLPSWIAL</sequence>
<dbReference type="AlphaFoldDB" id="Q0G0L4"/>
<protein>
    <recommendedName>
        <fullName evidence="4">ExoD-like membrane protein</fullName>
    </recommendedName>
</protein>
<dbReference type="RefSeq" id="WP_007068883.1">
    <property type="nucleotide sequence ID" value="NZ_DS022272.1"/>
</dbReference>